<evidence type="ECO:0000313" key="5">
    <source>
        <dbReference type="EMBL" id="RSM77817.1"/>
    </source>
</evidence>
<feature type="region of interest" description="Disordered" evidence="3">
    <location>
        <begin position="187"/>
        <end position="236"/>
    </location>
</feature>
<dbReference type="InterPro" id="IPR001343">
    <property type="entry name" value="Hemolysn_Ca-bd"/>
</dbReference>
<evidence type="ECO:0008006" key="7">
    <source>
        <dbReference type="Google" id="ProtNLM"/>
    </source>
</evidence>
<dbReference type="PANTHER" id="PTHR38340:SF1">
    <property type="entry name" value="S-LAYER PROTEIN"/>
    <property type="match status" value="1"/>
</dbReference>
<dbReference type="SUPFAM" id="SSF51120">
    <property type="entry name" value="beta-Roll"/>
    <property type="match status" value="2"/>
</dbReference>
<dbReference type="PANTHER" id="PTHR38340">
    <property type="entry name" value="S-LAYER PROTEIN"/>
    <property type="match status" value="1"/>
</dbReference>
<keyword evidence="2" id="KW-0964">Secreted</keyword>
<accession>A0A428Z0M8</accession>
<dbReference type="Proteomes" id="UP000287547">
    <property type="component" value="Unassembled WGS sequence"/>
</dbReference>
<gene>
    <name evidence="5" type="ORF">DMH04_34435</name>
</gene>
<dbReference type="Gene3D" id="2.150.10.10">
    <property type="entry name" value="Serralysin-like metalloprotease, C-terminal"/>
    <property type="match status" value="2"/>
</dbReference>
<dbReference type="GO" id="GO:0005576">
    <property type="term" value="C:extracellular region"/>
    <property type="evidence" value="ECO:0007669"/>
    <property type="project" value="UniProtKB-SubCell"/>
</dbReference>
<evidence type="ECO:0000256" key="3">
    <source>
        <dbReference type="SAM" id="MobiDB-lite"/>
    </source>
</evidence>
<dbReference type="InterPro" id="IPR050557">
    <property type="entry name" value="RTX_toxin/Mannuronan_C5-epim"/>
</dbReference>
<evidence type="ECO:0000256" key="1">
    <source>
        <dbReference type="ARBA" id="ARBA00004613"/>
    </source>
</evidence>
<evidence type="ECO:0000256" key="2">
    <source>
        <dbReference type="ARBA" id="ARBA00022525"/>
    </source>
</evidence>
<reference evidence="5 6" key="1">
    <citation type="submission" date="2018-05" db="EMBL/GenBank/DDBJ databases">
        <title>Evolution of GPA BGCs.</title>
        <authorList>
            <person name="Waglechner N."/>
            <person name="Wright G.D."/>
        </authorList>
    </citation>
    <scope>NUCLEOTIDE SEQUENCE [LARGE SCALE GENOMIC DNA]</scope>
    <source>
        <strain evidence="5 6">A82846</strain>
    </source>
</reference>
<comment type="caution">
    <text evidence="5">The sequence shown here is derived from an EMBL/GenBank/DDBJ whole genome shotgun (WGS) entry which is preliminary data.</text>
</comment>
<dbReference type="Pfam" id="PF00353">
    <property type="entry name" value="HemolysinCabind"/>
    <property type="match status" value="2"/>
</dbReference>
<evidence type="ECO:0000313" key="6">
    <source>
        <dbReference type="Proteomes" id="UP000287547"/>
    </source>
</evidence>
<dbReference type="EMBL" id="QHKI01000039">
    <property type="protein sequence ID" value="RSM77817.1"/>
    <property type="molecule type" value="Genomic_DNA"/>
</dbReference>
<dbReference type="InterPro" id="IPR011049">
    <property type="entry name" value="Serralysin-like_metalloprot_C"/>
</dbReference>
<keyword evidence="4" id="KW-0732">Signal</keyword>
<feature type="chain" id="PRO_5019425956" description="Calcium-binding protein" evidence="4">
    <location>
        <begin position="33"/>
        <end position="250"/>
    </location>
</feature>
<sequence>MKGSWERATLRLGTVAAVIAAQGLLSTSVANAAGGGQVLVDGSVLRYTTAPNDKNAVSIRISGGSYFIGDQVWMLPGVGCNYPNPNDQTVVQCSASGVSVIEVYGGDRNDEINNYTGTRSKLWGGPGDDVLRGYTFHDHLYGEDGNDILNGKSFGDHLFGGDGDDTIYGWRGNDEIDGGPGKDILYGEHNNDTISGGPGDDTLRGHDGDDALFGNAGDDDLDGGAGNNRLNGGTGTDKCINGPDIIGCES</sequence>
<evidence type="ECO:0000256" key="4">
    <source>
        <dbReference type="SAM" id="SignalP"/>
    </source>
</evidence>
<organism evidence="5 6">
    <name type="scientific">Kibdelosporangium aridum</name>
    <dbReference type="NCBI Taxonomy" id="2030"/>
    <lineage>
        <taxon>Bacteria</taxon>
        <taxon>Bacillati</taxon>
        <taxon>Actinomycetota</taxon>
        <taxon>Actinomycetes</taxon>
        <taxon>Pseudonocardiales</taxon>
        <taxon>Pseudonocardiaceae</taxon>
        <taxon>Kibdelosporangium</taxon>
    </lineage>
</organism>
<dbReference type="GO" id="GO:0005509">
    <property type="term" value="F:calcium ion binding"/>
    <property type="evidence" value="ECO:0007669"/>
    <property type="project" value="InterPro"/>
</dbReference>
<protein>
    <recommendedName>
        <fullName evidence="7">Calcium-binding protein</fullName>
    </recommendedName>
</protein>
<dbReference type="PRINTS" id="PR00313">
    <property type="entry name" value="CABNDNGRPT"/>
</dbReference>
<comment type="subcellular location">
    <subcellularLocation>
        <location evidence="1">Secreted</location>
    </subcellularLocation>
</comment>
<proteinExistence type="predicted"/>
<dbReference type="AlphaFoldDB" id="A0A428Z0M8"/>
<name>A0A428Z0M8_KIBAR</name>
<feature type="signal peptide" evidence="4">
    <location>
        <begin position="1"/>
        <end position="32"/>
    </location>
</feature>